<dbReference type="PANTHER" id="PTHR34502">
    <property type="entry name" value="DUF6594 DOMAIN-CONTAINING PROTEIN-RELATED"/>
    <property type="match status" value="1"/>
</dbReference>
<keyword evidence="4" id="KW-1185">Reference proteome</keyword>
<protein>
    <recommendedName>
        <fullName evidence="2">DUF6594 domain-containing protein</fullName>
    </recommendedName>
</protein>
<name>A0A1L7WF83_9HELO</name>
<dbReference type="OrthoDB" id="3533814at2759"/>
<reference evidence="3 4" key="1">
    <citation type="submission" date="2016-03" db="EMBL/GenBank/DDBJ databases">
        <authorList>
            <person name="Ploux O."/>
        </authorList>
    </citation>
    <scope>NUCLEOTIDE SEQUENCE [LARGE SCALE GENOMIC DNA]</scope>
    <source>
        <strain evidence="3 4">UAMH 11012</strain>
    </source>
</reference>
<feature type="transmembrane region" description="Helical" evidence="1">
    <location>
        <begin position="228"/>
        <end position="245"/>
    </location>
</feature>
<sequence>MTTKSRLEHYRQGYPRLAAFLNLDPNFTIFRRFDTLHLRVLLEQQDRLCELQQQLEDCDDVETVQLNLSSRRQDDNRTRRNVLQQVAAELKDYDKGVLRFHRMIALPRARKRHRRSVHNWVNGNKPVVRSESASLIAAPSAKDHIALHAEDSDRAGFELFLIAWCSHIHAWRVMLVSHGMAKTSDRNVFILRRNLYGRVIKCLVALSIPIGIIFPVLLLYWFEKSGSRSAISAIFVLMASFAICFMTKVAKYNLLLAVVGYTAVLSAFLSNPGPI</sequence>
<feature type="transmembrane region" description="Helical" evidence="1">
    <location>
        <begin position="202"/>
        <end position="222"/>
    </location>
</feature>
<dbReference type="PANTHER" id="PTHR34502:SF3">
    <property type="entry name" value="DUF6594 DOMAIN-CONTAINING PROTEIN"/>
    <property type="match status" value="1"/>
</dbReference>
<evidence type="ECO:0000313" key="4">
    <source>
        <dbReference type="Proteomes" id="UP000184330"/>
    </source>
</evidence>
<feature type="transmembrane region" description="Helical" evidence="1">
    <location>
        <begin position="252"/>
        <end position="269"/>
    </location>
</feature>
<feature type="domain" description="DUF6594" evidence="2">
    <location>
        <begin position="14"/>
        <end position="265"/>
    </location>
</feature>
<dbReference type="InterPro" id="IPR046529">
    <property type="entry name" value="DUF6594"/>
</dbReference>
<keyword evidence="1" id="KW-0812">Transmembrane</keyword>
<dbReference type="EMBL" id="FJOG01000002">
    <property type="protein sequence ID" value="CZR51425.1"/>
    <property type="molecule type" value="Genomic_DNA"/>
</dbReference>
<keyword evidence="1" id="KW-1133">Transmembrane helix</keyword>
<proteinExistence type="predicted"/>
<keyword evidence="1" id="KW-0472">Membrane</keyword>
<dbReference type="Proteomes" id="UP000184330">
    <property type="component" value="Unassembled WGS sequence"/>
</dbReference>
<evidence type="ECO:0000313" key="3">
    <source>
        <dbReference type="EMBL" id="CZR51425.1"/>
    </source>
</evidence>
<gene>
    <name evidence="3" type="ORF">PAC_01301</name>
</gene>
<organism evidence="3 4">
    <name type="scientific">Phialocephala subalpina</name>
    <dbReference type="NCBI Taxonomy" id="576137"/>
    <lineage>
        <taxon>Eukaryota</taxon>
        <taxon>Fungi</taxon>
        <taxon>Dikarya</taxon>
        <taxon>Ascomycota</taxon>
        <taxon>Pezizomycotina</taxon>
        <taxon>Leotiomycetes</taxon>
        <taxon>Helotiales</taxon>
        <taxon>Mollisiaceae</taxon>
        <taxon>Phialocephala</taxon>
        <taxon>Phialocephala fortinii species complex</taxon>
    </lineage>
</organism>
<accession>A0A1L7WF83</accession>
<dbReference type="Pfam" id="PF20237">
    <property type="entry name" value="DUF6594"/>
    <property type="match status" value="1"/>
</dbReference>
<evidence type="ECO:0000259" key="2">
    <source>
        <dbReference type="Pfam" id="PF20237"/>
    </source>
</evidence>
<evidence type="ECO:0000256" key="1">
    <source>
        <dbReference type="SAM" id="Phobius"/>
    </source>
</evidence>
<dbReference type="AlphaFoldDB" id="A0A1L7WF83"/>